<dbReference type="Pfam" id="PF16448">
    <property type="entry name" value="LapD_MoxY_N"/>
    <property type="match status" value="1"/>
</dbReference>
<dbReference type="InterPro" id="IPR035919">
    <property type="entry name" value="EAL_sf"/>
</dbReference>
<name>A0AAC8XJ20_9ALTE</name>
<dbReference type="Proteomes" id="UP000061468">
    <property type="component" value="Chromosome"/>
</dbReference>
<accession>A0AAC8XJ20</accession>
<dbReference type="Gene3D" id="6.20.270.20">
    <property type="entry name" value="LapD/MoxY periplasmic domain"/>
    <property type="match status" value="1"/>
</dbReference>
<dbReference type="InterPro" id="IPR000160">
    <property type="entry name" value="GGDEF_dom"/>
</dbReference>
<evidence type="ECO:0000259" key="3">
    <source>
        <dbReference type="PROSITE" id="PS50887"/>
    </source>
</evidence>
<dbReference type="InterPro" id="IPR043128">
    <property type="entry name" value="Rev_trsase/Diguanyl_cyclase"/>
</dbReference>
<dbReference type="InterPro" id="IPR050706">
    <property type="entry name" value="Cyclic-di-GMP_PDE-like"/>
</dbReference>
<feature type="domain" description="EAL" evidence="2">
    <location>
        <begin position="405"/>
        <end position="646"/>
    </location>
</feature>
<feature type="transmembrane region" description="Helical" evidence="1">
    <location>
        <begin position="6"/>
        <end position="27"/>
    </location>
</feature>
<dbReference type="InterPro" id="IPR001633">
    <property type="entry name" value="EAL_dom"/>
</dbReference>
<dbReference type="RefSeq" id="WP_015066897.1">
    <property type="nucleotide sequence ID" value="NZ_CP013928.1"/>
</dbReference>
<feature type="transmembrane region" description="Helical" evidence="1">
    <location>
        <begin position="154"/>
        <end position="175"/>
    </location>
</feature>
<keyword evidence="1" id="KW-0812">Transmembrane</keyword>
<dbReference type="PANTHER" id="PTHR33121">
    <property type="entry name" value="CYCLIC DI-GMP PHOSPHODIESTERASE PDEF"/>
    <property type="match status" value="1"/>
</dbReference>
<evidence type="ECO:0000313" key="4">
    <source>
        <dbReference type="EMBL" id="AMJ78260.1"/>
    </source>
</evidence>
<evidence type="ECO:0000313" key="5">
    <source>
        <dbReference type="Proteomes" id="UP000061468"/>
    </source>
</evidence>
<dbReference type="Pfam" id="PF00563">
    <property type="entry name" value="EAL"/>
    <property type="match status" value="1"/>
</dbReference>
<dbReference type="SUPFAM" id="SSF55073">
    <property type="entry name" value="Nucleotide cyclase"/>
    <property type="match status" value="1"/>
</dbReference>
<dbReference type="Pfam" id="PF00990">
    <property type="entry name" value="GGDEF"/>
    <property type="match status" value="1"/>
</dbReference>
<proteinExistence type="predicted"/>
<dbReference type="SMART" id="SM00052">
    <property type="entry name" value="EAL"/>
    <property type="match status" value="1"/>
</dbReference>
<gene>
    <name evidence="4" type="ORF">AV942_08150</name>
</gene>
<dbReference type="PANTHER" id="PTHR33121:SF79">
    <property type="entry name" value="CYCLIC DI-GMP PHOSPHODIESTERASE PDED-RELATED"/>
    <property type="match status" value="1"/>
</dbReference>
<dbReference type="SMART" id="SM00267">
    <property type="entry name" value="GGDEF"/>
    <property type="match status" value="1"/>
</dbReference>
<dbReference type="Gene3D" id="3.20.20.450">
    <property type="entry name" value="EAL domain"/>
    <property type="match status" value="1"/>
</dbReference>
<reference evidence="4 5" key="1">
    <citation type="submission" date="2015-12" db="EMBL/GenBank/DDBJ databases">
        <title>Intraspecies pangenome expansion in the marine bacterium Alteromonas.</title>
        <authorList>
            <person name="Lopez-Perez M."/>
            <person name="Rodriguez-Valera F."/>
        </authorList>
    </citation>
    <scope>NUCLEOTIDE SEQUENCE [LARGE SCALE GENOMIC DNA]</scope>
    <source>
        <strain evidence="4 5">UM8</strain>
    </source>
</reference>
<dbReference type="EMBL" id="CP013928">
    <property type="protein sequence ID" value="AMJ78260.1"/>
    <property type="molecule type" value="Genomic_DNA"/>
</dbReference>
<dbReference type="CDD" id="cd01949">
    <property type="entry name" value="GGDEF"/>
    <property type="match status" value="1"/>
</dbReference>
<dbReference type="InterPro" id="IPR032244">
    <property type="entry name" value="LapD_MoxY_N"/>
</dbReference>
<dbReference type="GO" id="GO:0071111">
    <property type="term" value="F:cyclic-guanylate-specific phosphodiesterase activity"/>
    <property type="evidence" value="ECO:0007669"/>
    <property type="project" value="InterPro"/>
</dbReference>
<organism evidence="4 5">
    <name type="scientific">Alteromonas mediterranea</name>
    <dbReference type="NCBI Taxonomy" id="314275"/>
    <lineage>
        <taxon>Bacteria</taxon>
        <taxon>Pseudomonadati</taxon>
        <taxon>Pseudomonadota</taxon>
        <taxon>Gammaproteobacteria</taxon>
        <taxon>Alteromonadales</taxon>
        <taxon>Alteromonadaceae</taxon>
        <taxon>Alteromonas/Salinimonas group</taxon>
        <taxon>Alteromonas</taxon>
    </lineage>
</organism>
<dbReference type="PROSITE" id="PS50883">
    <property type="entry name" value="EAL"/>
    <property type="match status" value="1"/>
</dbReference>
<dbReference type="InterPro" id="IPR029787">
    <property type="entry name" value="Nucleotide_cyclase"/>
</dbReference>
<sequence>MRLSTQLSTSLLVFLILVFAGSFIINVKLTREYVNEQLATHAQDTATSLGLSITPYLSEDNGIAVAETMVNAIFDRGFYQYITITDMEGNLLIERRNPNTIDTVPDWFTNIVEVTPPVEKTELNNGWTMAGKLAVQSHPGLANETLWESVKQSAFMFFAAFVFAYIALLFIITAITKPLRIVVNKIEDIQNQKFSHINYKPFTKELSFITQAVNRLSSSVEVMFKELTQKAEQFRIQAFEDSLTGVQNRNAFTRHMNALLSKTATSDEGYVILIRLAQLNAINMTLGAQDGDKYVIGVAEELKKFSSSIQETSFLFRVSGADFVLVTEAMTKKECEAHLQVLNTTLSHYNPLKDGSKAVWIGAAQFNDQQSFSEIMENADSALMAATKQPNGWQFASELSHIHSNTAWKERLNQILQQQYADILIQPVMNVDKNTPAYFEAFARFKDKDTGNPIPMSQLIPASERLNLIPEVDKLVVSLVLNKLAKDKCNVAINIANASLANASFRQWLLGVLNQNEALCTYLIFELEDSALIHHKDDAILFCKSLVNLGCKITIEHFGDNLASLAGLRAIQPHFVKISGKLTKDIHADQDSQLFVSSLLSIARGLSISIIAELVENEAESVALTRLDVVYQQGFYFAKPSLWQYQ</sequence>
<feature type="domain" description="GGDEF" evidence="3">
    <location>
        <begin position="267"/>
        <end position="398"/>
    </location>
</feature>
<dbReference type="Gene3D" id="3.30.110.200">
    <property type="match status" value="1"/>
</dbReference>
<evidence type="ECO:0000259" key="2">
    <source>
        <dbReference type="PROSITE" id="PS50883"/>
    </source>
</evidence>
<evidence type="ECO:0000256" key="1">
    <source>
        <dbReference type="SAM" id="Phobius"/>
    </source>
</evidence>
<dbReference type="NCBIfam" id="TIGR00254">
    <property type="entry name" value="GGDEF"/>
    <property type="match status" value="1"/>
</dbReference>
<dbReference type="AlphaFoldDB" id="A0AAC8XJ20"/>
<keyword evidence="1" id="KW-1133">Transmembrane helix</keyword>
<keyword evidence="1" id="KW-0472">Membrane</keyword>
<protein>
    <submittedName>
        <fullName evidence="4">Diguanylate cyclase</fullName>
    </submittedName>
</protein>
<dbReference type="InterPro" id="IPR042461">
    <property type="entry name" value="LapD_MoxY_peri_C"/>
</dbReference>
<dbReference type="Gene3D" id="3.30.70.270">
    <property type="match status" value="1"/>
</dbReference>
<dbReference type="PROSITE" id="PS50887">
    <property type="entry name" value="GGDEF"/>
    <property type="match status" value="1"/>
</dbReference>
<dbReference type="SUPFAM" id="SSF141868">
    <property type="entry name" value="EAL domain-like"/>
    <property type="match status" value="1"/>
</dbReference>
<dbReference type="CDD" id="cd01948">
    <property type="entry name" value="EAL"/>
    <property type="match status" value="1"/>
</dbReference>